<reference evidence="1" key="2">
    <citation type="submission" date="2025-09" db="UniProtKB">
        <authorList>
            <consortium name="Ensembl"/>
        </authorList>
    </citation>
    <scope>IDENTIFICATION</scope>
</reference>
<accession>A0A8C4STD2</accession>
<dbReference type="Ensembl" id="ENSECRT00000022313.1">
    <property type="protein sequence ID" value="ENSECRP00000021843.1"/>
    <property type="gene ID" value="ENSECRG00000014760.1"/>
</dbReference>
<keyword evidence="2" id="KW-1185">Reference proteome</keyword>
<evidence type="ECO:0000313" key="1">
    <source>
        <dbReference type="Ensembl" id="ENSECRP00000021843.1"/>
    </source>
</evidence>
<dbReference type="GeneTree" id="ENSGT00940000179662"/>
<dbReference type="AlphaFoldDB" id="A0A8C4STD2"/>
<organism evidence="1 2">
    <name type="scientific">Erpetoichthys calabaricus</name>
    <name type="common">Rope fish</name>
    <name type="synonym">Calamoichthys calabaricus</name>
    <dbReference type="NCBI Taxonomy" id="27687"/>
    <lineage>
        <taxon>Eukaryota</taxon>
        <taxon>Metazoa</taxon>
        <taxon>Chordata</taxon>
        <taxon>Craniata</taxon>
        <taxon>Vertebrata</taxon>
        <taxon>Euteleostomi</taxon>
        <taxon>Actinopterygii</taxon>
        <taxon>Polypteriformes</taxon>
        <taxon>Polypteridae</taxon>
        <taxon>Erpetoichthys</taxon>
    </lineage>
</organism>
<reference evidence="1" key="1">
    <citation type="submission" date="2025-08" db="UniProtKB">
        <authorList>
            <consortium name="Ensembl"/>
        </authorList>
    </citation>
    <scope>IDENTIFICATION</scope>
</reference>
<dbReference type="Proteomes" id="UP000694620">
    <property type="component" value="Unassembled WGS sequence"/>
</dbReference>
<evidence type="ECO:0000313" key="2">
    <source>
        <dbReference type="Proteomes" id="UP000694620"/>
    </source>
</evidence>
<proteinExistence type="predicted"/>
<protein>
    <submittedName>
        <fullName evidence="1">Uncharacterized protein</fullName>
    </submittedName>
</protein>
<name>A0A8C4STD2_ERPCA</name>
<sequence length="58" mass="6681">MAFSKGYRVYHKLDIPPYSVLVEARNREECLLFESGAVAVLCKCRHTNFPFYLPCPSL</sequence>